<feature type="region of interest" description="Disordered" evidence="6">
    <location>
        <begin position="1"/>
        <end position="29"/>
    </location>
</feature>
<dbReference type="PANTHER" id="PTHR14211:SF7">
    <property type="entry name" value="RIBOSOME BIOGENESIS PROTEIN NOP53"/>
    <property type="match status" value="1"/>
</dbReference>
<feature type="compositionally biased region" description="Basic and acidic residues" evidence="6">
    <location>
        <begin position="356"/>
        <end position="369"/>
    </location>
</feature>
<feature type="compositionally biased region" description="Low complexity" evidence="6">
    <location>
        <begin position="299"/>
        <end position="309"/>
    </location>
</feature>
<keyword evidence="4 5" id="KW-0539">Nucleus</keyword>
<comment type="similarity">
    <text evidence="1 5">Belongs to the NOP53 family.</text>
</comment>
<sequence length="478" mass="54913">MAPAAFPSPPSPSWRPEAPPRLFRRGARRGLFPSKMAAAASFLPLTPGARDPGSGRRRPRGSRNRKKGWKRWAGPEARLGREIGDFLEDVALQQRVTGGLIAEQPDEGLFFVDTGNAEKDLKLNKGREKPLHIDLLLRPDSKVPAPKNILAYQVPNGAKERRRRQFWERLEQRGVLPRAERLLRARLRGAAPPREKPLEKGLLDPSRDFYDIWAENNPLDRALAGQDSWFLQETKKQRVKRPPRLQKKPSEVPAVEVIAPGGSYNPTFEDHQALLLRAHEVEVRKKREEEKVERQLSLPPAAEAPTAETVFQEQCEGLLEESGGEEEEEEKEEEEEGGAAAQDPPKAAVVPPRPGKKTEQQRRKEKEARALALQRRQLRRWEAERLRRRQAREAKLRALQGRPRRLGRLKYEDPSLEVQLSEELAESLRTLKPEGSVVHDRFKSLQKRSLIEPRERAKFKRRYRVKYVEKRAFREVTL</sequence>
<dbReference type="GO" id="GO:0006364">
    <property type="term" value="P:rRNA processing"/>
    <property type="evidence" value="ECO:0007669"/>
    <property type="project" value="TreeGrafter"/>
</dbReference>
<comment type="subcellular location">
    <subcellularLocation>
        <location evidence="5">Nucleus</location>
        <location evidence="5">Nucleolus</location>
    </subcellularLocation>
    <subcellularLocation>
        <location evidence="5">Nucleus</location>
        <location evidence="5">Nucleoplasm</location>
    </subcellularLocation>
</comment>
<evidence type="ECO:0000256" key="3">
    <source>
        <dbReference type="ARBA" id="ARBA00022517"/>
    </source>
</evidence>
<dbReference type="GO" id="GO:0005654">
    <property type="term" value="C:nucleoplasm"/>
    <property type="evidence" value="ECO:0007669"/>
    <property type="project" value="UniProtKB-SubCell"/>
</dbReference>
<reference evidence="7" key="1">
    <citation type="submission" date="2025-08" db="UniProtKB">
        <authorList>
            <consortium name="Ensembl"/>
        </authorList>
    </citation>
    <scope>IDENTIFICATION</scope>
</reference>
<evidence type="ECO:0000256" key="5">
    <source>
        <dbReference type="PIRNR" id="PIRNR017302"/>
    </source>
</evidence>
<feature type="region of interest" description="Disordered" evidence="6">
    <location>
        <begin position="288"/>
        <end position="369"/>
    </location>
</feature>
<keyword evidence="3 5" id="KW-0690">Ribosome biogenesis</keyword>
<feature type="region of interest" description="Disordered" evidence="6">
    <location>
        <begin position="42"/>
        <end position="71"/>
    </location>
</feature>
<dbReference type="AlphaFoldDB" id="A0A8B9R0S6"/>
<evidence type="ECO:0000313" key="7">
    <source>
        <dbReference type="Ensembl" id="ENSAPLP00020003604.1"/>
    </source>
</evidence>
<evidence type="ECO:0000313" key="8">
    <source>
        <dbReference type="Proteomes" id="UP000694400"/>
    </source>
</evidence>
<comment type="function">
    <text evidence="5">May play a role in ribosome biogenesis.</text>
</comment>
<feature type="compositionally biased region" description="Pro residues" evidence="6">
    <location>
        <begin position="1"/>
        <end position="19"/>
    </location>
</feature>
<dbReference type="InterPro" id="IPR011687">
    <property type="entry name" value="Nop53/GLTSCR2"/>
</dbReference>
<dbReference type="GO" id="GO:0008097">
    <property type="term" value="F:5S rRNA binding"/>
    <property type="evidence" value="ECO:0007669"/>
    <property type="project" value="TreeGrafter"/>
</dbReference>
<dbReference type="PIRSF" id="PIRSF017302">
    <property type="entry name" value="Gltscr2"/>
    <property type="match status" value="1"/>
</dbReference>
<dbReference type="GO" id="GO:0005730">
    <property type="term" value="C:nucleolus"/>
    <property type="evidence" value="ECO:0007669"/>
    <property type="project" value="UniProtKB-SubCell"/>
</dbReference>
<evidence type="ECO:0000256" key="2">
    <source>
        <dbReference type="ARBA" id="ARBA00018339"/>
    </source>
</evidence>
<dbReference type="Proteomes" id="UP000694400">
    <property type="component" value="Unassembled WGS sequence"/>
</dbReference>
<evidence type="ECO:0000256" key="6">
    <source>
        <dbReference type="SAM" id="MobiDB-lite"/>
    </source>
</evidence>
<proteinExistence type="inferred from homology"/>
<dbReference type="Ensembl" id="ENSAPLT00020003877.1">
    <property type="protein sequence ID" value="ENSAPLP00020003604.1"/>
    <property type="gene ID" value="ENSAPLG00020002638.1"/>
</dbReference>
<feature type="compositionally biased region" description="Acidic residues" evidence="6">
    <location>
        <begin position="318"/>
        <end position="337"/>
    </location>
</feature>
<dbReference type="Pfam" id="PF07767">
    <property type="entry name" value="Nop53"/>
    <property type="match status" value="1"/>
</dbReference>
<reference evidence="7" key="2">
    <citation type="submission" date="2025-09" db="UniProtKB">
        <authorList>
            <consortium name="Ensembl"/>
        </authorList>
    </citation>
    <scope>IDENTIFICATION</scope>
</reference>
<evidence type="ECO:0000256" key="1">
    <source>
        <dbReference type="ARBA" id="ARBA00008838"/>
    </source>
</evidence>
<organism evidence="7 8">
    <name type="scientific">Anas platyrhynchos</name>
    <name type="common">Mallard</name>
    <name type="synonym">Anas boschas</name>
    <dbReference type="NCBI Taxonomy" id="8839"/>
    <lineage>
        <taxon>Eukaryota</taxon>
        <taxon>Metazoa</taxon>
        <taxon>Chordata</taxon>
        <taxon>Craniata</taxon>
        <taxon>Vertebrata</taxon>
        <taxon>Euteleostomi</taxon>
        <taxon>Archelosauria</taxon>
        <taxon>Archosauria</taxon>
        <taxon>Dinosauria</taxon>
        <taxon>Saurischia</taxon>
        <taxon>Theropoda</taxon>
        <taxon>Coelurosauria</taxon>
        <taxon>Aves</taxon>
        <taxon>Neognathae</taxon>
        <taxon>Galloanserae</taxon>
        <taxon>Anseriformes</taxon>
        <taxon>Anatidae</taxon>
        <taxon>Anatinae</taxon>
        <taxon>Anas</taxon>
    </lineage>
</organism>
<feature type="compositionally biased region" description="Basic residues" evidence="6">
    <location>
        <begin position="55"/>
        <end position="70"/>
    </location>
</feature>
<name>A0A8B9R0S6_ANAPL</name>
<dbReference type="PANTHER" id="PTHR14211">
    <property type="entry name" value="GLIOMA SUPPRESSOR CANDIDATE REGION GENE 2"/>
    <property type="match status" value="1"/>
</dbReference>
<evidence type="ECO:0000256" key="4">
    <source>
        <dbReference type="ARBA" id="ARBA00023242"/>
    </source>
</evidence>
<protein>
    <recommendedName>
        <fullName evidence="2 5">Ribosome biogenesis protein NOP53</fullName>
    </recommendedName>
</protein>
<accession>A0A8B9R0S6</accession>
<dbReference type="GO" id="GO:0000027">
    <property type="term" value="P:ribosomal large subunit assembly"/>
    <property type="evidence" value="ECO:0007669"/>
    <property type="project" value="UniProtKB-UniRule"/>
</dbReference>